<feature type="region of interest" description="Disordered" evidence="1">
    <location>
        <begin position="712"/>
        <end position="752"/>
    </location>
</feature>
<proteinExistence type="predicted"/>
<gene>
    <name evidence="3" type="ORF">SCF082_LOCUS34593</name>
    <name evidence="4" type="ORF">SCF082_LOCUS34651</name>
</gene>
<dbReference type="EMBL" id="CAXAMM010031890">
    <property type="protein sequence ID" value="CAK9068867.1"/>
    <property type="molecule type" value="Genomic_DNA"/>
</dbReference>
<evidence type="ECO:0000259" key="2">
    <source>
        <dbReference type="Pfam" id="PF07727"/>
    </source>
</evidence>
<name>A0ABP0P1U1_9DINO</name>
<feature type="compositionally biased region" description="Basic and acidic residues" evidence="1">
    <location>
        <begin position="712"/>
        <end position="726"/>
    </location>
</feature>
<sequence length="752" mass="86099">MSQFPQQKKRKELPAAPEAPLHREEVPQVPLPAQPVAAPLEPAPRVVRRRLALENISPDVAEPPPAPLAEPNTSDVAEPPREPAPVSGENAPIEDDSDGLSYVLTSTVSEGPANEWITRYEVELLRQLTGLPIAAARLHRFPRKRFMRPPRKRARVTILMGKDPDNIFIVEEDQEEAAKHPRRKASFPWRGMTFFLKTEPPPTEKKTKKIQRPDGIFEANLNEEERRQFEHLWMEDLRDHLLAEVMLLKLKQSGKELDPKFFDEKERAEFLKSDAKEWQQWFEMDGKDGENLTRDVYVRAPEEGLPAVEGEPPVRAGELMKILRSAYGLVESPRLWYLRASKLLTTTPLEELPISKSSFVAAEGNKAWSILSLHVDDGLLFGDEADSRFQKLKNDINKMFAIKEWKSIPLTFLGVDLKQKKGELYDDMSNYIAKIALPNMKLEPRNDDKPLDAQQLTAYRQLVMRLRWLGQQSMPQLLYKTSKLAQRATKAMMGDYKAALQLYEECKEEARQGRASLPYPRIRGKLYLVTYFDASLGKEKDGKSQLGAIHFLSNEDVIHGPQPAAVIDYTTNKSSRVVRSSMAAESCSLRVAVDRRLYIRLIADMMLHGIVKVGPDWRDKLRVGGGIVTDAKSLFDHLGATGQIPAERQTMLDLLVAKDLLERQIYRFFWVPTHRQHADGLTKAMKNVLWKEYLRKKTLSLKKILEEREIEEHRKQLRKGQRERQKIRSKNMAEPKSSTSWRSHQKNTGSAK</sequence>
<keyword evidence="5" id="KW-1185">Reference proteome</keyword>
<dbReference type="EMBL" id="CAXAMM010032001">
    <property type="protein sequence ID" value="CAK9069049.1"/>
    <property type="molecule type" value="Genomic_DNA"/>
</dbReference>
<reference evidence="4 5" key="1">
    <citation type="submission" date="2024-02" db="EMBL/GenBank/DDBJ databases">
        <authorList>
            <person name="Chen Y."/>
            <person name="Shah S."/>
            <person name="Dougan E. K."/>
            <person name="Thang M."/>
            <person name="Chan C."/>
        </authorList>
    </citation>
    <scope>NUCLEOTIDE SEQUENCE [LARGE SCALE GENOMIC DNA]</scope>
</reference>
<dbReference type="Pfam" id="PF07727">
    <property type="entry name" value="RVT_2"/>
    <property type="match status" value="1"/>
</dbReference>
<feature type="domain" description="Reverse transcriptase Ty1/copia-type" evidence="2">
    <location>
        <begin position="316"/>
        <end position="435"/>
    </location>
</feature>
<dbReference type="Proteomes" id="UP001642464">
    <property type="component" value="Unassembled WGS sequence"/>
</dbReference>
<feature type="region of interest" description="Disordered" evidence="1">
    <location>
        <begin position="1"/>
        <end position="42"/>
    </location>
</feature>
<evidence type="ECO:0000313" key="5">
    <source>
        <dbReference type="Proteomes" id="UP001642464"/>
    </source>
</evidence>
<evidence type="ECO:0000313" key="4">
    <source>
        <dbReference type="EMBL" id="CAK9069049.1"/>
    </source>
</evidence>
<organism evidence="4 5">
    <name type="scientific">Durusdinium trenchii</name>
    <dbReference type="NCBI Taxonomy" id="1381693"/>
    <lineage>
        <taxon>Eukaryota</taxon>
        <taxon>Sar</taxon>
        <taxon>Alveolata</taxon>
        <taxon>Dinophyceae</taxon>
        <taxon>Suessiales</taxon>
        <taxon>Symbiodiniaceae</taxon>
        <taxon>Durusdinium</taxon>
    </lineage>
</organism>
<comment type="caution">
    <text evidence="4">The sequence shown here is derived from an EMBL/GenBank/DDBJ whole genome shotgun (WGS) entry which is preliminary data.</text>
</comment>
<dbReference type="InterPro" id="IPR013103">
    <property type="entry name" value="RVT_2"/>
</dbReference>
<evidence type="ECO:0000256" key="1">
    <source>
        <dbReference type="SAM" id="MobiDB-lite"/>
    </source>
</evidence>
<feature type="compositionally biased region" description="Polar residues" evidence="1">
    <location>
        <begin position="736"/>
        <end position="752"/>
    </location>
</feature>
<evidence type="ECO:0000313" key="3">
    <source>
        <dbReference type="EMBL" id="CAK9068867.1"/>
    </source>
</evidence>
<protein>
    <submittedName>
        <fullName evidence="4">Transposon Ty1-ML2 Gag-Pol polyprotein</fullName>
    </submittedName>
</protein>
<feature type="region of interest" description="Disordered" evidence="1">
    <location>
        <begin position="55"/>
        <end position="97"/>
    </location>
</feature>
<accession>A0ABP0P1U1</accession>